<protein>
    <submittedName>
        <fullName evidence="1">Adducin 3</fullName>
    </submittedName>
</protein>
<proteinExistence type="predicted"/>
<dbReference type="Proteomes" id="UP000550707">
    <property type="component" value="Unassembled WGS sequence"/>
</dbReference>
<keyword evidence="2" id="KW-1185">Reference proteome</keyword>
<dbReference type="AlphaFoldDB" id="A0A7J8DMR4"/>
<dbReference type="EMBL" id="JACASF010000017">
    <property type="protein sequence ID" value="KAF6424403.1"/>
    <property type="molecule type" value="Genomic_DNA"/>
</dbReference>
<evidence type="ECO:0000313" key="2">
    <source>
        <dbReference type="Proteomes" id="UP000550707"/>
    </source>
</evidence>
<gene>
    <name evidence="1" type="ORF">HJG59_000357</name>
</gene>
<sequence length="55" mass="6474">MMILPHQLLPTPSAISQKENLKSTRRQSNVNSKAWKKIMSFFPRASSPWKCLSWW</sequence>
<organism evidence="1 2">
    <name type="scientific">Molossus molossus</name>
    <name type="common">Pallas' mastiff bat</name>
    <name type="synonym">Vespertilio molossus</name>
    <dbReference type="NCBI Taxonomy" id="27622"/>
    <lineage>
        <taxon>Eukaryota</taxon>
        <taxon>Metazoa</taxon>
        <taxon>Chordata</taxon>
        <taxon>Craniata</taxon>
        <taxon>Vertebrata</taxon>
        <taxon>Euteleostomi</taxon>
        <taxon>Mammalia</taxon>
        <taxon>Eutheria</taxon>
        <taxon>Laurasiatheria</taxon>
        <taxon>Chiroptera</taxon>
        <taxon>Yangochiroptera</taxon>
        <taxon>Molossidae</taxon>
        <taxon>Molossus</taxon>
    </lineage>
</organism>
<name>A0A7J8DMR4_MOLMO</name>
<comment type="caution">
    <text evidence="1">The sequence shown here is derived from an EMBL/GenBank/DDBJ whole genome shotgun (WGS) entry which is preliminary data.</text>
</comment>
<accession>A0A7J8DMR4</accession>
<evidence type="ECO:0000313" key="1">
    <source>
        <dbReference type="EMBL" id="KAF6424403.1"/>
    </source>
</evidence>
<reference evidence="1 2" key="1">
    <citation type="journal article" date="2020" name="Nature">
        <title>Six reference-quality genomes reveal evolution of bat adaptations.</title>
        <authorList>
            <person name="Jebb D."/>
            <person name="Huang Z."/>
            <person name="Pippel M."/>
            <person name="Hughes G.M."/>
            <person name="Lavrichenko K."/>
            <person name="Devanna P."/>
            <person name="Winkler S."/>
            <person name="Jermiin L.S."/>
            <person name="Skirmuntt E.C."/>
            <person name="Katzourakis A."/>
            <person name="Burkitt-Gray L."/>
            <person name="Ray D.A."/>
            <person name="Sullivan K.A.M."/>
            <person name="Roscito J.G."/>
            <person name="Kirilenko B.M."/>
            <person name="Davalos L.M."/>
            <person name="Corthals A.P."/>
            <person name="Power M.L."/>
            <person name="Jones G."/>
            <person name="Ransome R.D."/>
            <person name="Dechmann D.K.N."/>
            <person name="Locatelli A.G."/>
            <person name="Puechmaille S.J."/>
            <person name="Fedrigo O."/>
            <person name="Jarvis E.D."/>
            <person name="Hiller M."/>
            <person name="Vernes S.C."/>
            <person name="Myers E.W."/>
            <person name="Teeling E.C."/>
        </authorList>
    </citation>
    <scope>NUCLEOTIDE SEQUENCE [LARGE SCALE GENOMIC DNA]</scope>
    <source>
        <strain evidence="1">MMolMol1</strain>
        <tissue evidence="1">Muscle</tissue>
    </source>
</reference>